<comment type="caution">
    <text evidence="7">The sequence shown here is derived from an EMBL/GenBank/DDBJ whole genome shotgun (WGS) entry which is preliminary data.</text>
</comment>
<keyword evidence="8" id="KW-1185">Reference proteome</keyword>
<reference evidence="7" key="1">
    <citation type="journal article" date="2021" name="Cell">
        <title>Tracing the genetic footprints of vertebrate landing in non-teleost ray-finned fishes.</title>
        <authorList>
            <person name="Bi X."/>
            <person name="Wang K."/>
            <person name="Yang L."/>
            <person name="Pan H."/>
            <person name="Jiang H."/>
            <person name="Wei Q."/>
            <person name="Fang M."/>
            <person name="Yu H."/>
            <person name="Zhu C."/>
            <person name="Cai Y."/>
            <person name="He Y."/>
            <person name="Gan X."/>
            <person name="Zeng H."/>
            <person name="Yu D."/>
            <person name="Zhu Y."/>
            <person name="Jiang H."/>
            <person name="Qiu Q."/>
            <person name="Yang H."/>
            <person name="Zhang Y.E."/>
            <person name="Wang W."/>
            <person name="Zhu M."/>
            <person name="He S."/>
            <person name="Zhang G."/>
        </authorList>
    </citation>
    <scope>NUCLEOTIDE SEQUENCE</scope>
    <source>
        <strain evidence="7">Pddl_001</strain>
    </source>
</reference>
<evidence type="ECO:0000313" key="8">
    <source>
        <dbReference type="Proteomes" id="UP001166093"/>
    </source>
</evidence>
<evidence type="ECO:0000313" key="7">
    <source>
        <dbReference type="EMBL" id="MBN3279224.1"/>
    </source>
</evidence>
<dbReference type="InterPro" id="IPR008849">
    <property type="entry name" value="Synaphin"/>
</dbReference>
<proteinExistence type="inferred from homology"/>
<dbReference type="PANTHER" id="PTHR16705">
    <property type="entry name" value="COMPLEXIN"/>
    <property type="match status" value="1"/>
</dbReference>
<evidence type="ECO:0000256" key="1">
    <source>
        <dbReference type="ARBA" id="ARBA00005396"/>
    </source>
</evidence>
<dbReference type="Proteomes" id="UP001166093">
    <property type="component" value="Unassembled WGS sequence"/>
</dbReference>
<protein>
    <submittedName>
        <fullName evidence="7">CPLX4 protein</fullName>
    </submittedName>
</protein>
<evidence type="ECO:0000256" key="2">
    <source>
        <dbReference type="ARBA" id="ARBA00022448"/>
    </source>
</evidence>
<evidence type="ECO:0000256" key="4">
    <source>
        <dbReference type="ARBA" id="ARBA00022775"/>
    </source>
</evidence>
<keyword evidence="4" id="KW-0532">Neurotransmitter transport</keyword>
<keyword evidence="3" id="KW-0268">Exocytosis</keyword>
<evidence type="ECO:0000256" key="3">
    <source>
        <dbReference type="ARBA" id="ARBA00022483"/>
    </source>
</evidence>
<evidence type="ECO:0000256" key="6">
    <source>
        <dbReference type="ARBA" id="ARBA00034103"/>
    </source>
</evidence>
<organism evidence="7 8">
    <name type="scientific">Polyodon spathula</name>
    <name type="common">North American paddlefish</name>
    <name type="synonym">Squalus spathula</name>
    <dbReference type="NCBI Taxonomy" id="7913"/>
    <lineage>
        <taxon>Eukaryota</taxon>
        <taxon>Metazoa</taxon>
        <taxon>Chordata</taxon>
        <taxon>Craniata</taxon>
        <taxon>Vertebrata</taxon>
        <taxon>Euteleostomi</taxon>
        <taxon>Actinopterygii</taxon>
        <taxon>Chondrostei</taxon>
        <taxon>Acipenseriformes</taxon>
        <taxon>Polyodontidae</taxon>
        <taxon>Polyodon</taxon>
    </lineage>
</organism>
<gene>
    <name evidence="7" type="primary">Cplx4_0</name>
    <name evidence="7" type="ORF">GTO93_0003953</name>
</gene>
<accession>A0ABS2XYI1</accession>
<name>A0ABS2XYI1_POLSP</name>
<keyword evidence="5" id="KW-0770">Synapse</keyword>
<feature type="non-terminal residue" evidence="7">
    <location>
        <position position="1"/>
    </location>
</feature>
<comment type="subcellular location">
    <subcellularLocation>
        <location evidence="6">Synapse</location>
    </subcellularLocation>
</comment>
<keyword evidence="2" id="KW-0813">Transport</keyword>
<dbReference type="PANTHER" id="PTHR16705:SF12">
    <property type="entry name" value="COMPLEXIN-3"/>
    <property type="match status" value="1"/>
</dbReference>
<dbReference type="Pfam" id="PF05835">
    <property type="entry name" value="Synaphin"/>
    <property type="match status" value="1"/>
</dbReference>
<comment type="similarity">
    <text evidence="1">Belongs to the complexin/synaphin family.</text>
</comment>
<dbReference type="EMBL" id="JAAWVQ010086998">
    <property type="protein sequence ID" value="MBN3279224.1"/>
    <property type="molecule type" value="Genomic_DNA"/>
</dbReference>
<evidence type="ECO:0000256" key="5">
    <source>
        <dbReference type="ARBA" id="ARBA00023018"/>
    </source>
</evidence>
<feature type="non-terminal residue" evidence="7">
    <location>
        <position position="106"/>
    </location>
</feature>
<sequence length="106" mass="12204">LLLHRIERDKQFAQKAAERASLRVHMRDKYRLPQSEKDDAQIQIVGGDVDLPEDLAKMVEQDEEEEEINDSLLGKIQNMDFDAIKTKAQTTLTEMKEAAEEKCTVM</sequence>